<evidence type="ECO:0000313" key="4">
    <source>
        <dbReference type="Proteomes" id="UP001432027"/>
    </source>
</evidence>
<comment type="caution">
    <text evidence="3">The sequence shown here is derived from an EMBL/GenBank/DDBJ whole genome shotgun (WGS) entry which is preliminary data.</text>
</comment>
<feature type="domain" description="T-SNARE coiled-coil homology" evidence="2">
    <location>
        <begin position="62"/>
        <end position="124"/>
    </location>
</feature>
<dbReference type="GO" id="GO:0016082">
    <property type="term" value="P:synaptic vesicle priming"/>
    <property type="evidence" value="ECO:0007669"/>
    <property type="project" value="TreeGrafter"/>
</dbReference>
<gene>
    <name evidence="3" type="ORF">PENTCL1PPCAC_3829</name>
</gene>
<dbReference type="PANTHER" id="PTHR19305:SF10">
    <property type="entry name" value="T-SNARE PROTEIN AEX-4"/>
    <property type="match status" value="1"/>
</dbReference>
<dbReference type="PANTHER" id="PTHR19305">
    <property type="entry name" value="SYNAPTOSOMAL ASSOCIATED PROTEIN"/>
    <property type="match status" value="1"/>
</dbReference>
<organism evidence="3 4">
    <name type="scientific">Pristionchus entomophagus</name>
    <dbReference type="NCBI Taxonomy" id="358040"/>
    <lineage>
        <taxon>Eukaryota</taxon>
        <taxon>Metazoa</taxon>
        <taxon>Ecdysozoa</taxon>
        <taxon>Nematoda</taxon>
        <taxon>Chromadorea</taxon>
        <taxon>Rhabditida</taxon>
        <taxon>Rhabditina</taxon>
        <taxon>Diplogasteromorpha</taxon>
        <taxon>Diplogasteroidea</taxon>
        <taxon>Neodiplogasteridae</taxon>
        <taxon>Pristionchus</taxon>
    </lineage>
</organism>
<dbReference type="GO" id="GO:0031201">
    <property type="term" value="C:SNARE complex"/>
    <property type="evidence" value="ECO:0007669"/>
    <property type="project" value="TreeGrafter"/>
</dbReference>
<dbReference type="GO" id="GO:0098793">
    <property type="term" value="C:presynapse"/>
    <property type="evidence" value="ECO:0007669"/>
    <property type="project" value="GOC"/>
</dbReference>
<dbReference type="AlphaFoldDB" id="A0AAV5SNB3"/>
<feature type="compositionally biased region" description="Basic and acidic residues" evidence="1">
    <location>
        <begin position="172"/>
        <end position="184"/>
    </location>
</feature>
<protein>
    <recommendedName>
        <fullName evidence="2">t-SNARE coiled-coil homology domain-containing protein</fullName>
    </recommendedName>
</protein>
<feature type="compositionally biased region" description="Polar residues" evidence="1">
    <location>
        <begin position="30"/>
        <end position="39"/>
    </location>
</feature>
<evidence type="ECO:0000259" key="2">
    <source>
        <dbReference type="PROSITE" id="PS50192"/>
    </source>
</evidence>
<dbReference type="EMBL" id="BTSX01000001">
    <property type="protein sequence ID" value="GMS81654.1"/>
    <property type="molecule type" value="Genomic_DNA"/>
</dbReference>
<dbReference type="SMART" id="SM00397">
    <property type="entry name" value="t_SNARE"/>
    <property type="match status" value="2"/>
</dbReference>
<dbReference type="InterPro" id="IPR000727">
    <property type="entry name" value="T_SNARE_dom"/>
</dbReference>
<dbReference type="GO" id="GO:0019905">
    <property type="term" value="F:syntaxin binding"/>
    <property type="evidence" value="ECO:0007669"/>
    <property type="project" value="TreeGrafter"/>
</dbReference>
<evidence type="ECO:0000313" key="3">
    <source>
        <dbReference type="EMBL" id="GMS81654.1"/>
    </source>
</evidence>
<dbReference type="GO" id="GO:0005484">
    <property type="term" value="F:SNAP receptor activity"/>
    <property type="evidence" value="ECO:0007669"/>
    <property type="project" value="TreeGrafter"/>
</dbReference>
<name>A0AAV5SNB3_9BILA</name>
<feature type="region of interest" description="Disordered" evidence="1">
    <location>
        <begin position="18"/>
        <end position="43"/>
    </location>
</feature>
<dbReference type="Gene3D" id="1.20.5.110">
    <property type="match status" value="2"/>
</dbReference>
<keyword evidence="4" id="KW-1185">Reference proteome</keyword>
<feature type="compositionally biased region" description="Low complexity" evidence="1">
    <location>
        <begin position="185"/>
        <end position="196"/>
    </location>
</feature>
<dbReference type="PROSITE" id="PS50192">
    <property type="entry name" value="T_SNARE"/>
    <property type="match status" value="2"/>
</dbReference>
<sequence length="262" mass="29860">SAMNMMRDRTETLDVPLRSRNTGAPCLYEPSSSGYNRQMSSDKPRGVERMRLQIVDFDEEIDRLKAKQLVSTRGMVCDIEEAADSGFRALASLEDQDAALDRIEKDLEQISSDIGVMRKHLRRMRSCCGLGHYYVKYIRVPILRMLMGKRHAKSRAGSNAGGPLVITLSQREKTTPTVVRRESQRTQSQRGTTTSLSVEDLEIEKNLERVDDGVRTLKEVAFDIHTQLEIQKPKINRLHRMVEDNDINIGGANRTVRRMLNE</sequence>
<feature type="domain" description="T-SNARE coiled-coil homology" evidence="2">
    <location>
        <begin position="197"/>
        <end position="259"/>
    </location>
</feature>
<dbReference type="GO" id="GO:0031629">
    <property type="term" value="P:synaptic vesicle fusion to presynaptic active zone membrane"/>
    <property type="evidence" value="ECO:0007669"/>
    <property type="project" value="TreeGrafter"/>
</dbReference>
<accession>A0AAV5SNB3</accession>
<evidence type="ECO:0000256" key="1">
    <source>
        <dbReference type="SAM" id="MobiDB-lite"/>
    </source>
</evidence>
<reference evidence="3" key="1">
    <citation type="submission" date="2023-10" db="EMBL/GenBank/DDBJ databases">
        <title>Genome assembly of Pristionchus species.</title>
        <authorList>
            <person name="Yoshida K."/>
            <person name="Sommer R.J."/>
        </authorList>
    </citation>
    <scope>NUCLEOTIDE SEQUENCE</scope>
    <source>
        <strain evidence="3">RS0144</strain>
    </source>
</reference>
<dbReference type="Proteomes" id="UP001432027">
    <property type="component" value="Unassembled WGS sequence"/>
</dbReference>
<dbReference type="GO" id="GO:0005886">
    <property type="term" value="C:plasma membrane"/>
    <property type="evidence" value="ECO:0007669"/>
    <property type="project" value="TreeGrafter"/>
</dbReference>
<proteinExistence type="predicted"/>
<feature type="region of interest" description="Disordered" evidence="1">
    <location>
        <begin position="172"/>
        <end position="196"/>
    </location>
</feature>
<dbReference type="SUPFAM" id="SSF58038">
    <property type="entry name" value="SNARE fusion complex"/>
    <property type="match status" value="2"/>
</dbReference>
<feature type="non-terminal residue" evidence="3">
    <location>
        <position position="1"/>
    </location>
</feature>